<accession>A0A9P1DHR7</accession>
<evidence type="ECO:0000256" key="2">
    <source>
        <dbReference type="ARBA" id="ARBA00023027"/>
    </source>
</evidence>
<evidence type="ECO:0000313" key="6">
    <source>
        <dbReference type="EMBL" id="CAL4796989.1"/>
    </source>
</evidence>
<evidence type="ECO:0000313" key="5">
    <source>
        <dbReference type="EMBL" id="CAL1163052.1"/>
    </source>
</evidence>
<evidence type="ECO:0000259" key="3">
    <source>
        <dbReference type="Pfam" id="PF02826"/>
    </source>
</evidence>
<dbReference type="EMBL" id="CAMXCT030004591">
    <property type="protein sequence ID" value="CAL4796989.1"/>
    <property type="molecule type" value="Genomic_DNA"/>
</dbReference>
<proteinExistence type="predicted"/>
<dbReference type="AlphaFoldDB" id="A0A9P1DHR7"/>
<dbReference type="Proteomes" id="UP001152797">
    <property type="component" value="Unassembled WGS sequence"/>
</dbReference>
<dbReference type="EMBL" id="CAMXCT010004591">
    <property type="protein sequence ID" value="CAI4009677.1"/>
    <property type="molecule type" value="Genomic_DNA"/>
</dbReference>
<dbReference type="Gene3D" id="3.40.50.720">
    <property type="entry name" value="NAD(P)-binding Rossmann-like Domain"/>
    <property type="match status" value="2"/>
</dbReference>
<dbReference type="InterPro" id="IPR006140">
    <property type="entry name" value="D-isomer_DH_NAD-bd"/>
</dbReference>
<dbReference type="InterPro" id="IPR036291">
    <property type="entry name" value="NAD(P)-bd_dom_sf"/>
</dbReference>
<dbReference type="PANTHER" id="PTHR43333:SF1">
    <property type="entry name" value="D-ISOMER SPECIFIC 2-HYDROXYACID DEHYDROGENASE NAD-BINDING DOMAIN-CONTAINING PROTEIN"/>
    <property type="match status" value="1"/>
</dbReference>
<dbReference type="OrthoDB" id="415873at2759"/>
<organism evidence="4">
    <name type="scientific">Cladocopium goreaui</name>
    <dbReference type="NCBI Taxonomy" id="2562237"/>
    <lineage>
        <taxon>Eukaryota</taxon>
        <taxon>Sar</taxon>
        <taxon>Alveolata</taxon>
        <taxon>Dinophyceae</taxon>
        <taxon>Suessiales</taxon>
        <taxon>Symbiodiniaceae</taxon>
        <taxon>Cladocopium</taxon>
    </lineage>
</organism>
<dbReference type="Pfam" id="PF02826">
    <property type="entry name" value="2-Hacid_dh_C"/>
    <property type="match status" value="1"/>
</dbReference>
<gene>
    <name evidence="4" type="ORF">C1SCF055_LOCUS35017</name>
</gene>
<dbReference type="EMBL" id="CAMXCT020004591">
    <property type="protein sequence ID" value="CAL1163052.1"/>
    <property type="molecule type" value="Genomic_DNA"/>
</dbReference>
<reference evidence="4" key="1">
    <citation type="submission" date="2022-10" db="EMBL/GenBank/DDBJ databases">
        <authorList>
            <person name="Chen Y."/>
            <person name="Dougan E. K."/>
            <person name="Chan C."/>
            <person name="Rhodes N."/>
            <person name="Thang M."/>
        </authorList>
    </citation>
    <scope>NUCLEOTIDE SEQUENCE</scope>
</reference>
<dbReference type="GO" id="GO:0016491">
    <property type="term" value="F:oxidoreductase activity"/>
    <property type="evidence" value="ECO:0007669"/>
    <property type="project" value="UniProtKB-KW"/>
</dbReference>
<sequence length="362" mass="41055">MARSAPLRVLFHVAPAEPYALRFQERLHRILPADAELQLGLTLSEFSPKFVQSAEVLLLSPYIGGDTVKKVATLLPEMSQLRWVHSFTAGVDAFLEILRSHEASAKAPLTNAKGAFSWSLAEYAMGGMLYFNKQLPKLQQHKEMRKWDRFPMNCLRGKRVGFIGFGNIAQQTAMLCRAMRMKLVAHCRNPQTVQDSPFAADAEFCDSKGEVFRSCDFIVCTLPKTPQTEHYCDESCFSVAKEGSVFLSLGRGQAVDEAALLRHSDRFSGIVLDVFEREPLPEASPLWQLPNALLSSHNADLVESYEEDTVQVFEERLKEFWLLMTWVMEDPAPPKKVRRRWKAKVLEMENHVLNLGVNIFHV</sequence>
<dbReference type="PANTHER" id="PTHR43333">
    <property type="entry name" value="2-HACID_DH_C DOMAIN-CONTAINING PROTEIN"/>
    <property type="match status" value="1"/>
</dbReference>
<name>A0A9P1DHR7_9DINO</name>
<dbReference type="GO" id="GO:0051287">
    <property type="term" value="F:NAD binding"/>
    <property type="evidence" value="ECO:0007669"/>
    <property type="project" value="InterPro"/>
</dbReference>
<evidence type="ECO:0000256" key="1">
    <source>
        <dbReference type="ARBA" id="ARBA00023002"/>
    </source>
</evidence>
<evidence type="ECO:0000313" key="7">
    <source>
        <dbReference type="Proteomes" id="UP001152797"/>
    </source>
</evidence>
<keyword evidence="1" id="KW-0560">Oxidoreductase</keyword>
<feature type="domain" description="D-isomer specific 2-hydroxyacid dehydrogenase NAD-binding" evidence="3">
    <location>
        <begin position="126"/>
        <end position="299"/>
    </location>
</feature>
<reference evidence="5" key="2">
    <citation type="submission" date="2024-04" db="EMBL/GenBank/DDBJ databases">
        <authorList>
            <person name="Chen Y."/>
            <person name="Shah S."/>
            <person name="Dougan E. K."/>
            <person name="Thang M."/>
            <person name="Chan C."/>
        </authorList>
    </citation>
    <scope>NUCLEOTIDE SEQUENCE [LARGE SCALE GENOMIC DNA]</scope>
</reference>
<protein>
    <submittedName>
        <fullName evidence="6">Glyoxylate reductase</fullName>
    </submittedName>
</protein>
<keyword evidence="2" id="KW-0520">NAD</keyword>
<dbReference type="SUPFAM" id="SSF51735">
    <property type="entry name" value="NAD(P)-binding Rossmann-fold domains"/>
    <property type="match status" value="1"/>
</dbReference>
<evidence type="ECO:0000313" key="4">
    <source>
        <dbReference type="EMBL" id="CAI4009677.1"/>
    </source>
</evidence>
<keyword evidence="7" id="KW-1185">Reference proteome</keyword>
<comment type="caution">
    <text evidence="4">The sequence shown here is derived from an EMBL/GenBank/DDBJ whole genome shotgun (WGS) entry which is preliminary data.</text>
</comment>